<reference evidence="2 3" key="1">
    <citation type="submission" date="2018-10" db="EMBL/GenBank/DDBJ databases">
        <title>Draft genome of Mycobacterium hodleri strain B.</title>
        <authorList>
            <person name="Amande T.J."/>
            <person name="Mcgenity T.J."/>
        </authorList>
    </citation>
    <scope>NUCLEOTIDE SEQUENCE [LARGE SCALE GENOMIC DNA]</scope>
    <source>
        <strain evidence="2 3">B</strain>
    </source>
</reference>
<dbReference type="InterPro" id="IPR055579">
    <property type="entry name" value="DUF7155"/>
</dbReference>
<evidence type="ECO:0000313" key="2">
    <source>
        <dbReference type="EMBL" id="TQR82875.1"/>
    </source>
</evidence>
<evidence type="ECO:0000256" key="1">
    <source>
        <dbReference type="SAM" id="SignalP"/>
    </source>
</evidence>
<dbReference type="AlphaFoldDB" id="A0A544VSD6"/>
<dbReference type="Pfam" id="PF23710">
    <property type="entry name" value="DUF7155"/>
    <property type="match status" value="1"/>
</dbReference>
<feature type="chain" id="PRO_5021744383" evidence="1">
    <location>
        <begin position="37"/>
        <end position="95"/>
    </location>
</feature>
<dbReference type="Proteomes" id="UP000315759">
    <property type="component" value="Unassembled WGS sequence"/>
</dbReference>
<gene>
    <name evidence="2" type="ORF">D8S82_30015</name>
</gene>
<organism evidence="2 3">
    <name type="scientific">Mycolicibacterium hodleri</name>
    <dbReference type="NCBI Taxonomy" id="49897"/>
    <lineage>
        <taxon>Bacteria</taxon>
        <taxon>Bacillati</taxon>
        <taxon>Actinomycetota</taxon>
        <taxon>Actinomycetes</taxon>
        <taxon>Mycobacteriales</taxon>
        <taxon>Mycobacteriaceae</taxon>
        <taxon>Mycolicibacterium</taxon>
    </lineage>
</organism>
<keyword evidence="1" id="KW-0732">Signal</keyword>
<comment type="caution">
    <text evidence="2">The sequence shown here is derived from an EMBL/GenBank/DDBJ whole genome shotgun (WGS) entry which is preliminary data.</text>
</comment>
<sequence length="95" mass="9170">MTISARRIATAGALAAAAVAAPLAIAFTSGAGQAVAAPCLATVTTNGSDPVCVGYSNGNPTNIGTPNFGTFGPNNGLGVSTGNLAPGQTWRQPIA</sequence>
<proteinExistence type="predicted"/>
<dbReference type="RefSeq" id="WP_056554465.1">
    <property type="nucleotide sequence ID" value="NZ_VIFX01000057.1"/>
</dbReference>
<protein>
    <submittedName>
        <fullName evidence="2">Uncharacterized protein</fullName>
    </submittedName>
</protein>
<evidence type="ECO:0000313" key="3">
    <source>
        <dbReference type="Proteomes" id="UP000315759"/>
    </source>
</evidence>
<dbReference type="EMBL" id="VIFX01000057">
    <property type="protein sequence ID" value="TQR82875.1"/>
    <property type="molecule type" value="Genomic_DNA"/>
</dbReference>
<keyword evidence="3" id="KW-1185">Reference proteome</keyword>
<feature type="signal peptide" evidence="1">
    <location>
        <begin position="1"/>
        <end position="36"/>
    </location>
</feature>
<name>A0A544VSD6_9MYCO</name>
<accession>A0A544VSD6</accession>